<dbReference type="InterPro" id="IPR013783">
    <property type="entry name" value="Ig-like_fold"/>
</dbReference>
<organism evidence="4 5">
    <name type="scientific">Magallana gigas</name>
    <name type="common">Pacific oyster</name>
    <name type="synonym">Crassostrea gigas</name>
    <dbReference type="NCBI Taxonomy" id="29159"/>
    <lineage>
        <taxon>Eukaryota</taxon>
        <taxon>Metazoa</taxon>
        <taxon>Spiralia</taxon>
        <taxon>Lophotrochozoa</taxon>
        <taxon>Mollusca</taxon>
        <taxon>Bivalvia</taxon>
        <taxon>Autobranchia</taxon>
        <taxon>Pteriomorphia</taxon>
        <taxon>Ostreida</taxon>
        <taxon>Ostreoidea</taxon>
        <taxon>Ostreidae</taxon>
        <taxon>Magallana</taxon>
    </lineage>
</organism>
<keyword evidence="1" id="KW-0472">Membrane</keyword>
<dbReference type="AlphaFoldDB" id="A0A8W8JH73"/>
<dbReference type="Gene3D" id="2.60.40.10">
    <property type="entry name" value="Immunoglobulins"/>
    <property type="match status" value="2"/>
</dbReference>
<evidence type="ECO:0000313" key="5">
    <source>
        <dbReference type="Proteomes" id="UP000005408"/>
    </source>
</evidence>
<dbReference type="InterPro" id="IPR036116">
    <property type="entry name" value="FN3_sf"/>
</dbReference>
<evidence type="ECO:0008006" key="6">
    <source>
        <dbReference type="Google" id="ProtNLM"/>
    </source>
</evidence>
<keyword evidence="1" id="KW-1133">Transmembrane helix</keyword>
<keyword evidence="5" id="KW-1185">Reference proteome</keyword>
<dbReference type="SUPFAM" id="SSF48726">
    <property type="entry name" value="Immunoglobulin"/>
    <property type="match status" value="1"/>
</dbReference>
<dbReference type="EnsemblMetazoa" id="G18508.1">
    <property type="protein sequence ID" value="G18508.1:cds"/>
    <property type="gene ID" value="G18508"/>
</dbReference>
<dbReference type="Pfam" id="PF13927">
    <property type="entry name" value="Ig_3"/>
    <property type="match status" value="1"/>
</dbReference>
<dbReference type="SMART" id="SM00408">
    <property type="entry name" value="IGc2"/>
    <property type="match status" value="1"/>
</dbReference>
<dbReference type="InterPro" id="IPR003599">
    <property type="entry name" value="Ig_sub"/>
</dbReference>
<dbReference type="SMART" id="SM00409">
    <property type="entry name" value="IG"/>
    <property type="match status" value="3"/>
</dbReference>
<feature type="transmembrane region" description="Helical" evidence="1">
    <location>
        <begin position="676"/>
        <end position="706"/>
    </location>
</feature>
<dbReference type="InterPro" id="IPR003961">
    <property type="entry name" value="FN3_dom"/>
</dbReference>
<dbReference type="PANTHER" id="PTHR46013:SF4">
    <property type="entry name" value="B-CELL RECEPTOR CD22-RELATED"/>
    <property type="match status" value="1"/>
</dbReference>
<name>A0A8W8JH73_MAGGI</name>
<evidence type="ECO:0000256" key="1">
    <source>
        <dbReference type="SAM" id="Phobius"/>
    </source>
</evidence>
<dbReference type="PROSITE" id="PS50853">
    <property type="entry name" value="FN3"/>
    <property type="match status" value="1"/>
</dbReference>
<dbReference type="SUPFAM" id="SSF49265">
    <property type="entry name" value="Fibronectin type III"/>
    <property type="match status" value="1"/>
</dbReference>
<reference evidence="4" key="1">
    <citation type="submission" date="2022-08" db="UniProtKB">
        <authorList>
            <consortium name="EnsemblMetazoa"/>
        </authorList>
    </citation>
    <scope>IDENTIFICATION</scope>
    <source>
        <strain evidence="4">05x7-T-G4-1.051#20</strain>
    </source>
</reference>
<dbReference type="PANTHER" id="PTHR46013">
    <property type="entry name" value="VASCULAR CELL ADHESION MOLECULE 1"/>
    <property type="match status" value="1"/>
</dbReference>
<dbReference type="PROSITE" id="PS50835">
    <property type="entry name" value="IG_LIKE"/>
    <property type="match status" value="1"/>
</dbReference>
<evidence type="ECO:0000259" key="3">
    <source>
        <dbReference type="PROSITE" id="PS50853"/>
    </source>
</evidence>
<feature type="domain" description="Ig-like" evidence="2">
    <location>
        <begin position="285"/>
        <end position="365"/>
    </location>
</feature>
<dbReference type="InterPro" id="IPR007110">
    <property type="entry name" value="Ig-like_dom"/>
</dbReference>
<sequence length="707" mass="78730">MRLISFDVLKYILLIWKCGSELILSPENIATVEEGRPLTLTCRSNETSGIYRLFYIDGHGNKINYGNGGGSFLSCTNLTSQAFMACKFGSHWTFRLTITHPVHNQTVYCSGVQSSQEWLTSATIFVEGDATLLVTPSSNLVINQSISLQCLFRSGQLGVHFNFPGHISCLVEFGRCARGCGTLSSIECPNNQTYILNVTVLSSWHNATFSCEPPFGGIKSEMTLNVTVPVTSVIISTKKTSLNSGTIMYLTCQTSYCHPPASVVCNIQGERVVSDKLTLDVRYISNVNILPSGNVTVVAGSTQVWIHCYAENANPEVIEYNWFKEMSSDLTVLSHSQTLVFKTVDIQDSGQYTCNATNDIDLTIYNNYIGFEDAPLASTIIEAICRDTHAFILWTSSNTYASNDTYKEILQYKRSNDLLFATLEKPNWNRTNNNVNFIEVNDLKPNTEYFFSVLTLSRHGSVYSTIKTCITDTEKIKKNIGDCNTPTAVAVGGLLCAVVFIGGLVVTGAIYYRKAKQRQQSAGNLKITETYEDQFCESKEQHYDRILPTSTVAGSIEMYSNVQKGFPIIKETNIQAIGKASKLDIETNPTEYEKDSKGKKTYGCKIWSRFCSSKREDDGPDNTEYQKKAETNAVSVYWHHVLEINPFQWMSVFLGVVIGCRKEKGARGVKRYRETFGFIVGTQVGIGLVGFLSTTSSTRAAVMYYYM</sequence>
<evidence type="ECO:0000313" key="4">
    <source>
        <dbReference type="EnsemblMetazoa" id="G18508.1:cds"/>
    </source>
</evidence>
<dbReference type="InterPro" id="IPR036179">
    <property type="entry name" value="Ig-like_dom_sf"/>
</dbReference>
<proteinExistence type="predicted"/>
<keyword evidence="1" id="KW-0812">Transmembrane</keyword>
<feature type="transmembrane region" description="Helical" evidence="1">
    <location>
        <begin position="488"/>
        <end position="512"/>
    </location>
</feature>
<evidence type="ECO:0000259" key="2">
    <source>
        <dbReference type="PROSITE" id="PS50835"/>
    </source>
</evidence>
<accession>A0A8W8JH73</accession>
<dbReference type="Proteomes" id="UP000005408">
    <property type="component" value="Unassembled WGS sequence"/>
</dbReference>
<protein>
    <recommendedName>
        <fullName evidence="6">Ig-like domain-containing protein</fullName>
    </recommendedName>
</protein>
<feature type="domain" description="Fibronectin type-III" evidence="3">
    <location>
        <begin position="374"/>
        <end position="476"/>
    </location>
</feature>
<dbReference type="InterPro" id="IPR003598">
    <property type="entry name" value="Ig_sub2"/>
</dbReference>